<sequence length="138" mass="14935">MNTMIAPVLALVSWSLLIWVWMYAQRLPAMTKAGIKPQDARFPGALTGLPDAARQAADNYNHLMEQPTIFYAAALAIAVAGHADGAAVALAWAYVGLRVLHSLIQASVNIVLARFAVFSLSTIVLGAMVVREWVRFLS</sequence>
<dbReference type="Pfam" id="PF01124">
    <property type="entry name" value="MAPEG"/>
    <property type="match status" value="1"/>
</dbReference>
<keyword evidence="2 5" id="KW-0812">Transmembrane</keyword>
<evidence type="ECO:0000256" key="1">
    <source>
        <dbReference type="ARBA" id="ARBA00004370"/>
    </source>
</evidence>
<comment type="subcellular location">
    <subcellularLocation>
        <location evidence="1">Membrane</location>
    </subcellularLocation>
</comment>
<evidence type="ECO:0000256" key="4">
    <source>
        <dbReference type="ARBA" id="ARBA00023136"/>
    </source>
</evidence>
<comment type="caution">
    <text evidence="6">The sequence shown here is derived from an EMBL/GenBank/DDBJ whole genome shotgun (WGS) entry which is preliminary data.</text>
</comment>
<evidence type="ECO:0000256" key="3">
    <source>
        <dbReference type="ARBA" id="ARBA00022989"/>
    </source>
</evidence>
<reference evidence="6 7" key="1">
    <citation type="submission" date="2020-11" db="EMBL/GenBank/DDBJ databases">
        <title>genome sequence of strain KACC 18849.</title>
        <authorList>
            <person name="Gao J."/>
            <person name="Zhang X."/>
        </authorList>
    </citation>
    <scope>NUCLEOTIDE SEQUENCE [LARGE SCALE GENOMIC DNA]</scope>
    <source>
        <strain evidence="6 7">KACC 18849</strain>
    </source>
</reference>
<evidence type="ECO:0000256" key="2">
    <source>
        <dbReference type="ARBA" id="ARBA00022692"/>
    </source>
</evidence>
<dbReference type="InterPro" id="IPR001129">
    <property type="entry name" value="Membr-assoc_MAPEG"/>
</dbReference>
<evidence type="ECO:0000256" key="5">
    <source>
        <dbReference type="SAM" id="Phobius"/>
    </source>
</evidence>
<keyword evidence="3 5" id="KW-1133">Transmembrane helix</keyword>
<accession>A0ABS0SY75</accession>
<feature type="transmembrane region" description="Helical" evidence="5">
    <location>
        <begin position="106"/>
        <end position="130"/>
    </location>
</feature>
<feature type="transmembrane region" description="Helical" evidence="5">
    <location>
        <begin position="69"/>
        <end position="94"/>
    </location>
</feature>
<dbReference type="Proteomes" id="UP000639859">
    <property type="component" value="Unassembled WGS sequence"/>
</dbReference>
<evidence type="ECO:0000313" key="6">
    <source>
        <dbReference type="EMBL" id="MBI1684573.1"/>
    </source>
</evidence>
<evidence type="ECO:0000313" key="7">
    <source>
        <dbReference type="Proteomes" id="UP000639859"/>
    </source>
</evidence>
<dbReference type="SUPFAM" id="SSF161084">
    <property type="entry name" value="MAPEG domain-like"/>
    <property type="match status" value="1"/>
</dbReference>
<feature type="transmembrane region" description="Helical" evidence="5">
    <location>
        <begin position="6"/>
        <end position="24"/>
    </location>
</feature>
<gene>
    <name evidence="6" type="ORF">I4Q42_12950</name>
</gene>
<proteinExistence type="predicted"/>
<dbReference type="RefSeq" id="WP_198576492.1">
    <property type="nucleotide sequence ID" value="NZ_JADWOX010000008.1"/>
</dbReference>
<keyword evidence="4 5" id="KW-0472">Membrane</keyword>
<dbReference type="EMBL" id="JADWOX010000008">
    <property type="protein sequence ID" value="MBI1684573.1"/>
    <property type="molecule type" value="Genomic_DNA"/>
</dbReference>
<dbReference type="Gene3D" id="1.20.120.550">
    <property type="entry name" value="Membrane associated eicosanoid/glutathione metabolism-like domain"/>
    <property type="match status" value="1"/>
</dbReference>
<name>A0ABS0SY75_9CAUL</name>
<keyword evidence="7" id="KW-1185">Reference proteome</keyword>
<protein>
    <submittedName>
        <fullName evidence="6">MAPEG family protein</fullName>
    </submittedName>
</protein>
<dbReference type="InterPro" id="IPR023352">
    <property type="entry name" value="MAPEG-like_dom_sf"/>
</dbReference>
<organism evidence="6 7">
    <name type="scientific">Caulobacter hibisci</name>
    <dbReference type="NCBI Taxonomy" id="2035993"/>
    <lineage>
        <taxon>Bacteria</taxon>
        <taxon>Pseudomonadati</taxon>
        <taxon>Pseudomonadota</taxon>
        <taxon>Alphaproteobacteria</taxon>
        <taxon>Caulobacterales</taxon>
        <taxon>Caulobacteraceae</taxon>
        <taxon>Caulobacter</taxon>
    </lineage>
</organism>